<name>A0A8S1IU86_9CHLO</name>
<dbReference type="Gene3D" id="3.30.200.20">
    <property type="entry name" value="Phosphorylase Kinase, domain 1"/>
    <property type="match status" value="1"/>
</dbReference>
<feature type="region of interest" description="Disordered" evidence="7">
    <location>
        <begin position="715"/>
        <end position="747"/>
    </location>
</feature>
<keyword evidence="2" id="KW-0808">Transferase</keyword>
<feature type="region of interest" description="Disordered" evidence="7">
    <location>
        <begin position="283"/>
        <end position="302"/>
    </location>
</feature>
<evidence type="ECO:0000256" key="4">
    <source>
        <dbReference type="ARBA" id="ARBA00022777"/>
    </source>
</evidence>
<dbReference type="SUPFAM" id="SSF56112">
    <property type="entry name" value="Protein kinase-like (PK-like)"/>
    <property type="match status" value="1"/>
</dbReference>
<evidence type="ECO:0000256" key="2">
    <source>
        <dbReference type="ARBA" id="ARBA00022679"/>
    </source>
</evidence>
<dbReference type="Proteomes" id="UP000708148">
    <property type="component" value="Unassembled WGS sequence"/>
</dbReference>
<proteinExistence type="predicted"/>
<keyword evidence="3 6" id="KW-0547">Nucleotide-binding</keyword>
<dbReference type="InterPro" id="IPR001245">
    <property type="entry name" value="Ser-Thr/Tyr_kinase_cat_dom"/>
</dbReference>
<accession>A0A8S1IU86</accession>
<protein>
    <recommendedName>
        <fullName evidence="8">Protein kinase domain-containing protein</fullName>
    </recommendedName>
</protein>
<dbReference type="PROSITE" id="PS00107">
    <property type="entry name" value="PROTEIN_KINASE_ATP"/>
    <property type="match status" value="1"/>
</dbReference>
<keyword evidence="4" id="KW-0418">Kinase</keyword>
<dbReference type="PROSITE" id="PS50011">
    <property type="entry name" value="PROTEIN_KINASE_DOM"/>
    <property type="match status" value="1"/>
</dbReference>
<dbReference type="PROSITE" id="PS00108">
    <property type="entry name" value="PROTEIN_KINASE_ST"/>
    <property type="match status" value="1"/>
</dbReference>
<evidence type="ECO:0000256" key="5">
    <source>
        <dbReference type="ARBA" id="ARBA00022840"/>
    </source>
</evidence>
<feature type="region of interest" description="Disordered" evidence="7">
    <location>
        <begin position="674"/>
        <end position="698"/>
    </location>
</feature>
<dbReference type="PANTHER" id="PTHR44329">
    <property type="entry name" value="SERINE/THREONINE-PROTEIN KINASE TNNI3K-RELATED"/>
    <property type="match status" value="1"/>
</dbReference>
<feature type="compositionally biased region" description="Gly residues" evidence="7">
    <location>
        <begin position="372"/>
        <end position="388"/>
    </location>
</feature>
<evidence type="ECO:0000313" key="9">
    <source>
        <dbReference type="EMBL" id="CAD7697579.1"/>
    </source>
</evidence>
<evidence type="ECO:0000256" key="7">
    <source>
        <dbReference type="SAM" id="MobiDB-lite"/>
    </source>
</evidence>
<dbReference type="InterPro" id="IPR011009">
    <property type="entry name" value="Kinase-like_dom_sf"/>
</dbReference>
<dbReference type="OrthoDB" id="1405469at2759"/>
<dbReference type="Gene3D" id="1.10.510.10">
    <property type="entry name" value="Transferase(Phosphotransferase) domain 1"/>
    <property type="match status" value="1"/>
</dbReference>
<evidence type="ECO:0000256" key="1">
    <source>
        <dbReference type="ARBA" id="ARBA00022527"/>
    </source>
</evidence>
<sequence length="1676" mass="176519">MFRPDDVASLAARFQTTGDPWRASFEAVRAAVERTGGSFGCLAVIAEGGGSFAAVSAEGVGSDRGLLLQCGEVGDPGRLEAAVREWVPGRMAEAGMGNFGELDAAGGLRSWPLVWGGRPRGLLVIWPPVGGQLGAGADAWVSVILSLYSLRIVDGQLPRCARALVGIGKAGGLREAARRWLEFLIREFRLRAAGLGLVSGRGGVAAIIALREDGGRMDLSFGEASVRVQAGTHVAALRSGSGSVYVPDCLAAPPAAGEARALGLETGEMGCLLVVPLTSDRPSRVRPQAWSTGGAPGADPGDAYRSAGAGVACEVGAGRRTPANAVCGSSRELLGFPPAAGRGGKGCEYVAGRWPPLRKCSSMGSLLWQSIGPGGGQPEHGIGTGRGSPGSCQIQDDGQGGERAGPEGGGPTPGAGRPVLGKFAKRSGSDLRDLLRERGADGKVGRAALPSRDVARGFRVPVLLDKTQETRQDGKEIGLGQNKSVAANSGTRAHSAWLPGPGVAGVPALTGCGSMHRGLEFWCEACRGQEYCQKDEVLSLKDPVSGRNTGLAGAPCLQGSVSDCGDSTSSMGQCQSLEEESVVAMHSNDSLPFQCNATVDGDSTQLDGFHIFYRREATGTPHGYCGERNKLTQSCVSKAHSADNLSLSDFGAARGKAVNHEAVIVGTEGRLETQCASSSGAGPKPCTGARPLEDDRLPVSMSPSMLQLQSSEDLANTPVPLTPSGQSMQDKECGPSPSFTTSRYTHQPQCNSGGGRWALAGPPVQRSVSDLKGILPCRSQGNGWTPGIVPMRRSASSIKDFSAIGEQVCRLKREILKGTSSNKGTPCLCQGADQRGSFCTDATAQGNEQSDRGGSAALVSNSETGCEGLKVLNVGIGEAGSAGVQELRAGSAATRPIVHGKEPSSVHKLQEGTHAGSSCDSSLHRCSLDLSVERQQLPVGQAVGFWPGSSTGHKHAEVPTWAPAHKPGHGKCTQRSASDIKLVFSGSASGNTWTGARGRMPQRSASDLQVFASASGKMGLKRPSKLQSPVELPGQAESFPGPGLARTHDALSMPYAAEMALDGLQKRHQVRCSPAENPPGISSTSMPKVDDFVQLPWVPGPAQVRQGCPSHTSKASRSTSPCSAKGGAFSGVSGTQESRSSGSGMSGHDGAHFRPRGCHEAVEVRLKGPPSCPMPGQSGLQPGVELGLGDEAPSLYGVVYLVAPTRQAFDESSYREQVEGVIGLLGHKVYTRLRGDLEEDLETLLGKAVRQQKLATAQQVGAQLVGAPLPNVEDIKKKIQAKKCNTRKGSNLQSLPRSLQLLSVLGEGSSGLVLESMWHTTKTAVKVFVHSRGVGHMDLNVVVAAEVSLATIVSHPNVVRTLVSFPNAEYEELLGACGTDPGPRSRQPALNGEADDTYLGWLVKKLKLFHQFLPHYLWGPYTSGPAPAAVGGGGAGRSLEGGNWLARVLKAKWPHYNLVGTKWAVLVMEYCSLGTLERAIRDGKFRKGGSANMEWILLTALEIAQAMDHLQKEHGIVHGDLKPLNILLSSAAKDGRHFTAKVADFGTSRIVTGGVDELRPMQMGTCAYMPPEILSYTCGQSRRCPISFAMDVYSFGVLLWEMYCGQKPYGSKVSAIVIRQQVIQNGLRPVFLEGTPIWFKQLVKRCWHQQAEQRPSFEDVRFELETLLKKTRNSGR</sequence>
<dbReference type="InterPro" id="IPR000719">
    <property type="entry name" value="Prot_kinase_dom"/>
</dbReference>
<gene>
    <name evidence="9" type="ORF">OSTQU699_LOCUS2940</name>
</gene>
<dbReference type="InterPro" id="IPR051681">
    <property type="entry name" value="Ser/Thr_Kinases-Pseudokinases"/>
</dbReference>
<evidence type="ECO:0000259" key="8">
    <source>
        <dbReference type="PROSITE" id="PS50011"/>
    </source>
</evidence>
<evidence type="ECO:0000313" key="10">
    <source>
        <dbReference type="Proteomes" id="UP000708148"/>
    </source>
</evidence>
<comment type="caution">
    <text evidence="9">The sequence shown here is derived from an EMBL/GenBank/DDBJ whole genome shotgun (WGS) entry which is preliminary data.</text>
</comment>
<keyword evidence="5 6" id="KW-0067">ATP-binding</keyword>
<dbReference type="EMBL" id="CAJHUC010000678">
    <property type="protein sequence ID" value="CAD7697579.1"/>
    <property type="molecule type" value="Genomic_DNA"/>
</dbReference>
<keyword evidence="1" id="KW-0723">Serine/threonine-protein kinase</keyword>
<evidence type="ECO:0000256" key="3">
    <source>
        <dbReference type="ARBA" id="ARBA00022741"/>
    </source>
</evidence>
<feature type="binding site" evidence="6">
    <location>
        <position position="1326"/>
    </location>
    <ligand>
        <name>ATP</name>
        <dbReference type="ChEBI" id="CHEBI:30616"/>
    </ligand>
</feature>
<dbReference type="GO" id="GO:0005524">
    <property type="term" value="F:ATP binding"/>
    <property type="evidence" value="ECO:0007669"/>
    <property type="project" value="UniProtKB-UniRule"/>
</dbReference>
<feature type="region of interest" description="Disordered" evidence="7">
    <location>
        <begin position="369"/>
        <end position="430"/>
    </location>
</feature>
<dbReference type="GO" id="GO:0004674">
    <property type="term" value="F:protein serine/threonine kinase activity"/>
    <property type="evidence" value="ECO:0007669"/>
    <property type="project" value="UniProtKB-KW"/>
</dbReference>
<dbReference type="SMART" id="SM00220">
    <property type="entry name" value="S_TKc"/>
    <property type="match status" value="1"/>
</dbReference>
<feature type="compositionally biased region" description="Polar residues" evidence="7">
    <location>
        <begin position="737"/>
        <end position="747"/>
    </location>
</feature>
<feature type="compositionally biased region" description="Polar residues" evidence="7">
    <location>
        <begin position="1109"/>
        <end position="1122"/>
    </location>
</feature>
<dbReference type="InterPro" id="IPR008271">
    <property type="entry name" value="Ser/Thr_kinase_AS"/>
</dbReference>
<feature type="region of interest" description="Disordered" evidence="7">
    <location>
        <begin position="1103"/>
        <end position="1154"/>
    </location>
</feature>
<feature type="compositionally biased region" description="Gly residues" evidence="7">
    <location>
        <begin position="401"/>
        <end position="413"/>
    </location>
</feature>
<dbReference type="Pfam" id="PF07714">
    <property type="entry name" value="PK_Tyr_Ser-Thr"/>
    <property type="match status" value="1"/>
</dbReference>
<evidence type="ECO:0000256" key="6">
    <source>
        <dbReference type="PROSITE-ProRule" id="PRU10141"/>
    </source>
</evidence>
<feature type="compositionally biased region" description="Polar residues" evidence="7">
    <location>
        <begin position="1132"/>
        <end position="1143"/>
    </location>
</feature>
<organism evidence="9 10">
    <name type="scientific">Ostreobium quekettii</name>
    <dbReference type="NCBI Taxonomy" id="121088"/>
    <lineage>
        <taxon>Eukaryota</taxon>
        <taxon>Viridiplantae</taxon>
        <taxon>Chlorophyta</taxon>
        <taxon>core chlorophytes</taxon>
        <taxon>Ulvophyceae</taxon>
        <taxon>TCBD clade</taxon>
        <taxon>Bryopsidales</taxon>
        <taxon>Ostreobineae</taxon>
        <taxon>Ostreobiaceae</taxon>
        <taxon>Ostreobium</taxon>
    </lineage>
</organism>
<reference evidence="9" key="1">
    <citation type="submission" date="2020-12" db="EMBL/GenBank/DDBJ databases">
        <authorList>
            <person name="Iha C."/>
        </authorList>
    </citation>
    <scope>NUCLEOTIDE SEQUENCE</scope>
</reference>
<keyword evidence="10" id="KW-1185">Reference proteome</keyword>
<dbReference type="InterPro" id="IPR017441">
    <property type="entry name" value="Protein_kinase_ATP_BS"/>
</dbReference>
<dbReference type="PANTHER" id="PTHR44329:SF214">
    <property type="entry name" value="PROTEIN KINASE DOMAIN-CONTAINING PROTEIN"/>
    <property type="match status" value="1"/>
</dbReference>
<feature type="domain" description="Protein kinase" evidence="8">
    <location>
        <begin position="1299"/>
        <end position="1668"/>
    </location>
</feature>